<feature type="region of interest" description="Disordered" evidence="1">
    <location>
        <begin position="548"/>
        <end position="570"/>
    </location>
</feature>
<dbReference type="EMBL" id="BNCO01000033">
    <property type="protein sequence ID" value="GIL59024.1"/>
    <property type="molecule type" value="Genomic_DNA"/>
</dbReference>
<accession>A0A8J4BDB6</accession>
<feature type="region of interest" description="Disordered" evidence="1">
    <location>
        <begin position="216"/>
        <end position="270"/>
    </location>
</feature>
<evidence type="ECO:0000256" key="1">
    <source>
        <dbReference type="SAM" id="MobiDB-lite"/>
    </source>
</evidence>
<keyword evidence="3" id="KW-1185">Reference proteome</keyword>
<dbReference type="Proteomes" id="UP000747399">
    <property type="component" value="Unassembled WGS sequence"/>
</dbReference>
<feature type="region of interest" description="Disordered" evidence="1">
    <location>
        <begin position="429"/>
        <end position="455"/>
    </location>
</feature>
<gene>
    <name evidence="2" type="ORF">Vafri_13994</name>
</gene>
<name>A0A8J4BDB6_9CHLO</name>
<feature type="region of interest" description="Disordered" evidence="1">
    <location>
        <begin position="28"/>
        <end position="120"/>
    </location>
</feature>
<protein>
    <submittedName>
        <fullName evidence="2">Uncharacterized protein</fullName>
    </submittedName>
</protein>
<feature type="compositionally biased region" description="Pro residues" evidence="1">
    <location>
        <begin position="219"/>
        <end position="239"/>
    </location>
</feature>
<feature type="non-terminal residue" evidence="2">
    <location>
        <position position="593"/>
    </location>
</feature>
<feature type="compositionally biased region" description="Low complexity" evidence="1">
    <location>
        <begin position="245"/>
        <end position="269"/>
    </location>
</feature>
<reference evidence="2" key="1">
    <citation type="journal article" date="2021" name="Proc. Natl. Acad. Sci. U.S.A.">
        <title>Three genomes in the algal genus Volvox reveal the fate of a haploid sex-determining region after a transition to homothallism.</title>
        <authorList>
            <person name="Yamamoto K."/>
            <person name="Hamaji T."/>
            <person name="Kawai-Toyooka H."/>
            <person name="Matsuzaki R."/>
            <person name="Takahashi F."/>
            <person name="Nishimura Y."/>
            <person name="Kawachi M."/>
            <person name="Noguchi H."/>
            <person name="Minakuchi Y."/>
            <person name="Umen J.G."/>
            <person name="Toyoda A."/>
            <person name="Nozaki H."/>
        </authorList>
    </citation>
    <scope>NUCLEOTIDE SEQUENCE</scope>
    <source>
        <strain evidence="2">NIES-3780</strain>
    </source>
</reference>
<feature type="non-terminal residue" evidence="2">
    <location>
        <position position="1"/>
    </location>
</feature>
<dbReference type="AlphaFoldDB" id="A0A8J4BDB6"/>
<evidence type="ECO:0000313" key="3">
    <source>
        <dbReference type="Proteomes" id="UP000747399"/>
    </source>
</evidence>
<organism evidence="2 3">
    <name type="scientific">Volvox africanus</name>
    <dbReference type="NCBI Taxonomy" id="51714"/>
    <lineage>
        <taxon>Eukaryota</taxon>
        <taxon>Viridiplantae</taxon>
        <taxon>Chlorophyta</taxon>
        <taxon>core chlorophytes</taxon>
        <taxon>Chlorophyceae</taxon>
        <taxon>CS clade</taxon>
        <taxon>Chlamydomonadales</taxon>
        <taxon>Volvocaceae</taxon>
        <taxon>Volvox</taxon>
    </lineage>
</organism>
<feature type="compositionally biased region" description="Pro residues" evidence="1">
    <location>
        <begin position="97"/>
        <end position="107"/>
    </location>
</feature>
<proteinExistence type="predicted"/>
<sequence length="593" mass="60569">IGSVYVTTQMVDADLSAFLDTGADGAGSTGASNVNAAGKMGTDARGTPPREPSADVNPSKCTDALAAPGVAIQPPQPLPMTSLHGEEPLPLLSPVALLPPPPLPPSSPASSSSYKSARDGVPPEWTAVIGSAPELDVGDLSVRAPKTHGRMVEMPEVAAAAASDQLSIRVLRPAGAAATSQLQAATELPSLEAASVSAAATASATASGLAEGVRALPVTPKPDLPPLPPGLALPLPPPPPDHHQQQQQQQKQQQQQQQQPAEQQQQQQQSTTITSEVLSALALLQALPPPAEAPAAPLATAVPEQPLPPAAPLPAASTILVHETLNSTSTSAVHGIQEAFDNAAADLPHTIERYDFVAVRCICCNRPCHVSCLAAGEAAEAAQERHQAGSQELGATHGSDPRLLRPSHLIALCPNGEVPWVSTAPTAPEISLNHPLGDSGPQRPSNRPGDPHGAMEQNVERQADAVAPGWESSLAPTAVVNGEFICGAECRAVMRALQQLRREGCRRLERDCNGEALLGPGGRSPSLEWQLVALWPPDGCGSADVSSVDDLAGGGGGGSSGNGPGGKEAVATGTFPVTGSGAMDVMAAVMYDP</sequence>
<evidence type="ECO:0000313" key="2">
    <source>
        <dbReference type="EMBL" id="GIL59024.1"/>
    </source>
</evidence>
<comment type="caution">
    <text evidence="2">The sequence shown here is derived from an EMBL/GenBank/DDBJ whole genome shotgun (WGS) entry which is preliminary data.</text>
</comment>
<feature type="compositionally biased region" description="Gly residues" evidence="1">
    <location>
        <begin position="552"/>
        <end position="566"/>
    </location>
</feature>